<dbReference type="GO" id="GO:0005829">
    <property type="term" value="C:cytosol"/>
    <property type="evidence" value="ECO:0007669"/>
    <property type="project" value="TreeGrafter"/>
</dbReference>
<feature type="region of interest" description="Disordered" evidence="7">
    <location>
        <begin position="367"/>
        <end position="397"/>
    </location>
</feature>
<dbReference type="Pfam" id="PF00443">
    <property type="entry name" value="UCH"/>
    <property type="match status" value="1"/>
</dbReference>
<evidence type="ECO:0000256" key="2">
    <source>
        <dbReference type="ARBA" id="ARBA00012759"/>
    </source>
</evidence>
<dbReference type="GO" id="GO:0005634">
    <property type="term" value="C:nucleus"/>
    <property type="evidence" value="ECO:0007669"/>
    <property type="project" value="TreeGrafter"/>
</dbReference>
<dbReference type="InterPro" id="IPR038765">
    <property type="entry name" value="Papain-like_cys_pep_sf"/>
</dbReference>
<feature type="compositionally biased region" description="Low complexity" evidence="7">
    <location>
        <begin position="239"/>
        <end position="250"/>
    </location>
</feature>
<keyword evidence="4" id="KW-0833">Ubl conjugation pathway</keyword>
<evidence type="ECO:0000259" key="8">
    <source>
        <dbReference type="PROSITE" id="PS50235"/>
    </source>
</evidence>
<feature type="domain" description="USP" evidence="8">
    <location>
        <begin position="402"/>
        <end position="782"/>
    </location>
</feature>
<dbReference type="OrthoDB" id="429671at2759"/>
<dbReference type="Proteomes" id="UP000759537">
    <property type="component" value="Unassembled WGS sequence"/>
</dbReference>
<dbReference type="InterPro" id="IPR028889">
    <property type="entry name" value="USP"/>
</dbReference>
<dbReference type="PROSITE" id="PS00973">
    <property type="entry name" value="USP_2"/>
    <property type="match status" value="1"/>
</dbReference>
<name>A0A9P5N235_9AGAM</name>
<evidence type="ECO:0000256" key="6">
    <source>
        <dbReference type="ARBA" id="ARBA00022807"/>
    </source>
</evidence>
<dbReference type="GO" id="GO:0006508">
    <property type="term" value="P:proteolysis"/>
    <property type="evidence" value="ECO:0007669"/>
    <property type="project" value="UniProtKB-KW"/>
</dbReference>
<dbReference type="CDD" id="cd02257">
    <property type="entry name" value="Peptidase_C19"/>
    <property type="match status" value="1"/>
</dbReference>
<dbReference type="InterPro" id="IPR001394">
    <property type="entry name" value="Peptidase_C19_UCH"/>
</dbReference>
<sequence>MIPSPYYHYNVNSHIDQAPVSIEGLQAMARWFTHSSERVPDTARIRVARSLLRMEERDNRWIALASDAYGLAVHNIEDNVALGRDDLFLAFLIHVSRQAIHSYKDGMLGLMEALTQIDIQHTIPGLQHDFCTLWNELVQEARKRGSGPPLWILVQIRHLYITLHQGTDAAPTAFSASTPNSDHILYMLSSYRLCDIASHRPDSTTPVLLTQPAHSPDSSPHHSTSGVSQQVKEASNIASPSSPSDPTTPSENGDSSQAPATTLPALPALTSLSPTDASPPGAVATALQDIPPAATLSRPGTAQQDIVAPGPGPDISEIMSIVSTPGPTRKLTPVPSCTPPVLNTSLTSCDAGAASTSTPLLPASPIVSFSTPTSPPPSHVPPLPKTPSHPTGNTTLPRLRARGLVNSGNMCFVNAVLHLLVHSPPFWNLFRELGDLKGQRGAGGPETGAGATPLVDATMRFFEEFMFKEEEPPTTQQPLQLTARGKQREGEEEKENDVVDSFEPTYMYDAMKEKSQLKILLDGKHEDAEEFLSLYLDALDEELAELRTYISTYKLTSASGVELEKEVQSTEGQTEVGKEDYTFSRVAYLAHIRWKIPFDRTPGQPDTITIEAWRSLKLCIQPDSIHTIQDALAYVSQPQPVQVGQSSPSEASQQVLLEVLPPVLVLHLERFLYDAATDGINKISKPVHFAPELEIPLEAMAPAAEKFAEPVHYKLFGVLYHHGESPSIGHYTVDVLHPNGDRGSEEAWLHIDDEAVREDVFGGHDNELVDGRCAYMLFYYRTQGHTAHTQT</sequence>
<dbReference type="SUPFAM" id="SSF54001">
    <property type="entry name" value="Cysteine proteinases"/>
    <property type="match status" value="1"/>
</dbReference>
<dbReference type="GO" id="GO:0016579">
    <property type="term" value="P:protein deubiquitination"/>
    <property type="evidence" value="ECO:0007669"/>
    <property type="project" value="InterPro"/>
</dbReference>
<reference evidence="9" key="1">
    <citation type="submission" date="2019-10" db="EMBL/GenBank/DDBJ databases">
        <authorList>
            <consortium name="DOE Joint Genome Institute"/>
            <person name="Kuo A."/>
            <person name="Miyauchi S."/>
            <person name="Kiss E."/>
            <person name="Drula E."/>
            <person name="Kohler A."/>
            <person name="Sanchez-Garcia M."/>
            <person name="Andreopoulos B."/>
            <person name="Barry K.W."/>
            <person name="Bonito G."/>
            <person name="Buee M."/>
            <person name="Carver A."/>
            <person name="Chen C."/>
            <person name="Cichocki N."/>
            <person name="Clum A."/>
            <person name="Culley D."/>
            <person name="Crous P.W."/>
            <person name="Fauchery L."/>
            <person name="Girlanda M."/>
            <person name="Hayes R."/>
            <person name="Keri Z."/>
            <person name="LaButti K."/>
            <person name="Lipzen A."/>
            <person name="Lombard V."/>
            <person name="Magnuson J."/>
            <person name="Maillard F."/>
            <person name="Morin E."/>
            <person name="Murat C."/>
            <person name="Nolan M."/>
            <person name="Ohm R."/>
            <person name="Pangilinan J."/>
            <person name="Pereira M."/>
            <person name="Perotto S."/>
            <person name="Peter M."/>
            <person name="Riley R."/>
            <person name="Sitrit Y."/>
            <person name="Stielow B."/>
            <person name="Szollosi G."/>
            <person name="Zifcakova L."/>
            <person name="Stursova M."/>
            <person name="Spatafora J.W."/>
            <person name="Tedersoo L."/>
            <person name="Vaario L.-M."/>
            <person name="Yamada A."/>
            <person name="Yan M."/>
            <person name="Wang P."/>
            <person name="Xu J."/>
            <person name="Bruns T."/>
            <person name="Baldrian P."/>
            <person name="Vilgalys R."/>
            <person name="Henrissat B."/>
            <person name="Grigoriev I.V."/>
            <person name="Hibbett D."/>
            <person name="Nagy L.G."/>
            <person name="Martin F.M."/>
        </authorList>
    </citation>
    <scope>NUCLEOTIDE SEQUENCE</scope>
    <source>
        <strain evidence="9">Prilba</strain>
    </source>
</reference>
<keyword evidence="10" id="KW-1185">Reference proteome</keyword>
<evidence type="ECO:0000313" key="10">
    <source>
        <dbReference type="Proteomes" id="UP000759537"/>
    </source>
</evidence>
<dbReference type="PROSITE" id="PS50235">
    <property type="entry name" value="USP_3"/>
    <property type="match status" value="1"/>
</dbReference>
<feature type="compositionally biased region" description="Pro residues" evidence="7">
    <location>
        <begin position="373"/>
        <end position="387"/>
    </location>
</feature>
<feature type="compositionally biased region" description="Low complexity" evidence="7">
    <location>
        <begin position="212"/>
        <end position="225"/>
    </location>
</feature>
<feature type="compositionally biased region" description="Polar residues" evidence="7">
    <location>
        <begin position="226"/>
        <end position="238"/>
    </location>
</feature>
<evidence type="ECO:0000256" key="7">
    <source>
        <dbReference type="SAM" id="MobiDB-lite"/>
    </source>
</evidence>
<reference evidence="9" key="2">
    <citation type="journal article" date="2020" name="Nat. Commun.">
        <title>Large-scale genome sequencing of mycorrhizal fungi provides insights into the early evolution of symbiotic traits.</title>
        <authorList>
            <person name="Miyauchi S."/>
            <person name="Kiss E."/>
            <person name="Kuo A."/>
            <person name="Drula E."/>
            <person name="Kohler A."/>
            <person name="Sanchez-Garcia M."/>
            <person name="Morin E."/>
            <person name="Andreopoulos B."/>
            <person name="Barry K.W."/>
            <person name="Bonito G."/>
            <person name="Buee M."/>
            <person name="Carver A."/>
            <person name="Chen C."/>
            <person name="Cichocki N."/>
            <person name="Clum A."/>
            <person name="Culley D."/>
            <person name="Crous P.W."/>
            <person name="Fauchery L."/>
            <person name="Girlanda M."/>
            <person name="Hayes R.D."/>
            <person name="Keri Z."/>
            <person name="LaButti K."/>
            <person name="Lipzen A."/>
            <person name="Lombard V."/>
            <person name="Magnuson J."/>
            <person name="Maillard F."/>
            <person name="Murat C."/>
            <person name="Nolan M."/>
            <person name="Ohm R.A."/>
            <person name="Pangilinan J."/>
            <person name="Pereira M.F."/>
            <person name="Perotto S."/>
            <person name="Peter M."/>
            <person name="Pfister S."/>
            <person name="Riley R."/>
            <person name="Sitrit Y."/>
            <person name="Stielow J.B."/>
            <person name="Szollosi G."/>
            <person name="Zifcakova L."/>
            <person name="Stursova M."/>
            <person name="Spatafora J.W."/>
            <person name="Tedersoo L."/>
            <person name="Vaario L.M."/>
            <person name="Yamada A."/>
            <person name="Yan M."/>
            <person name="Wang P."/>
            <person name="Xu J."/>
            <person name="Bruns T."/>
            <person name="Baldrian P."/>
            <person name="Vilgalys R."/>
            <person name="Dunand C."/>
            <person name="Henrissat B."/>
            <person name="Grigoriev I.V."/>
            <person name="Hibbett D."/>
            <person name="Nagy L.G."/>
            <person name="Martin F.M."/>
        </authorList>
    </citation>
    <scope>NUCLEOTIDE SEQUENCE</scope>
    <source>
        <strain evidence="9">Prilba</strain>
    </source>
</reference>
<dbReference type="PANTHER" id="PTHR24006">
    <property type="entry name" value="UBIQUITIN CARBOXYL-TERMINAL HYDROLASE"/>
    <property type="match status" value="1"/>
</dbReference>
<evidence type="ECO:0000313" key="9">
    <source>
        <dbReference type="EMBL" id="KAF8484495.1"/>
    </source>
</evidence>
<protein>
    <recommendedName>
        <fullName evidence="2">ubiquitinyl hydrolase 1</fullName>
        <ecNumber evidence="2">3.4.19.12</ecNumber>
    </recommendedName>
</protein>
<keyword evidence="6" id="KW-0788">Thiol protease</keyword>
<gene>
    <name evidence="9" type="ORF">DFH94DRAFT_813017</name>
</gene>
<accession>A0A9P5N235</accession>
<dbReference type="EMBL" id="WHVB01000003">
    <property type="protein sequence ID" value="KAF8484495.1"/>
    <property type="molecule type" value="Genomic_DNA"/>
</dbReference>
<evidence type="ECO:0000256" key="4">
    <source>
        <dbReference type="ARBA" id="ARBA00022786"/>
    </source>
</evidence>
<keyword evidence="5" id="KW-0378">Hydrolase</keyword>
<dbReference type="InterPro" id="IPR050164">
    <property type="entry name" value="Peptidase_C19"/>
</dbReference>
<comment type="caution">
    <text evidence="9">The sequence shown here is derived from an EMBL/GenBank/DDBJ whole genome shotgun (WGS) entry which is preliminary data.</text>
</comment>
<feature type="region of interest" description="Disordered" evidence="7">
    <location>
        <begin position="293"/>
        <end position="335"/>
    </location>
</feature>
<dbReference type="Gene3D" id="3.90.70.10">
    <property type="entry name" value="Cysteine proteinases"/>
    <property type="match status" value="1"/>
</dbReference>
<organism evidence="9 10">
    <name type="scientific">Russula ochroleuca</name>
    <dbReference type="NCBI Taxonomy" id="152965"/>
    <lineage>
        <taxon>Eukaryota</taxon>
        <taxon>Fungi</taxon>
        <taxon>Dikarya</taxon>
        <taxon>Basidiomycota</taxon>
        <taxon>Agaricomycotina</taxon>
        <taxon>Agaricomycetes</taxon>
        <taxon>Russulales</taxon>
        <taxon>Russulaceae</taxon>
        <taxon>Russula</taxon>
    </lineage>
</organism>
<dbReference type="AlphaFoldDB" id="A0A9P5N235"/>
<feature type="region of interest" description="Disordered" evidence="7">
    <location>
        <begin position="469"/>
        <end position="498"/>
    </location>
</feature>
<dbReference type="InterPro" id="IPR018200">
    <property type="entry name" value="USP_CS"/>
</dbReference>
<comment type="catalytic activity">
    <reaction evidence="1">
        <text>Thiol-dependent hydrolysis of ester, thioester, amide, peptide and isopeptide bonds formed by the C-terminal Gly of ubiquitin (a 76-residue protein attached to proteins as an intracellular targeting signal).</text>
        <dbReference type="EC" id="3.4.19.12"/>
    </reaction>
</comment>
<proteinExistence type="predicted"/>
<dbReference type="PANTHER" id="PTHR24006:SF687">
    <property type="entry name" value="UBIQUITIN CARBOXYL-TERMINAL HYDROLASE 10"/>
    <property type="match status" value="1"/>
</dbReference>
<dbReference type="GO" id="GO:0004843">
    <property type="term" value="F:cysteine-type deubiquitinase activity"/>
    <property type="evidence" value="ECO:0007669"/>
    <property type="project" value="UniProtKB-EC"/>
</dbReference>
<dbReference type="EC" id="3.4.19.12" evidence="2"/>
<keyword evidence="3" id="KW-0645">Protease</keyword>
<evidence type="ECO:0000256" key="5">
    <source>
        <dbReference type="ARBA" id="ARBA00022801"/>
    </source>
</evidence>
<evidence type="ECO:0000256" key="3">
    <source>
        <dbReference type="ARBA" id="ARBA00022670"/>
    </source>
</evidence>
<feature type="region of interest" description="Disordered" evidence="7">
    <location>
        <begin position="205"/>
        <end position="261"/>
    </location>
</feature>
<evidence type="ECO:0000256" key="1">
    <source>
        <dbReference type="ARBA" id="ARBA00000707"/>
    </source>
</evidence>